<feature type="domain" description="CBS" evidence="4">
    <location>
        <begin position="94"/>
        <end position="149"/>
    </location>
</feature>
<dbReference type="PROSITE" id="PS51371">
    <property type="entry name" value="CBS"/>
    <property type="match status" value="2"/>
</dbReference>
<keyword evidence="1 2" id="KW-0129">CBS domain</keyword>
<feature type="domain" description="BON" evidence="3">
    <location>
        <begin position="156"/>
        <end position="224"/>
    </location>
</feature>
<dbReference type="InterPro" id="IPR051257">
    <property type="entry name" value="Diverse_CBS-Domain"/>
</dbReference>
<dbReference type="CDD" id="cd04586">
    <property type="entry name" value="CBS_pair_BON_assoc"/>
    <property type="match status" value="1"/>
</dbReference>
<dbReference type="InterPro" id="IPR046342">
    <property type="entry name" value="CBS_dom_sf"/>
</dbReference>
<dbReference type="AlphaFoldDB" id="A0AAW5QZ18"/>
<organism evidence="5 6">
    <name type="scientific">Microbaculum marinisediminis</name>
    <dbReference type="NCBI Taxonomy" id="2931392"/>
    <lineage>
        <taxon>Bacteria</taxon>
        <taxon>Pseudomonadati</taxon>
        <taxon>Pseudomonadota</taxon>
        <taxon>Alphaproteobacteria</taxon>
        <taxon>Hyphomicrobiales</taxon>
        <taxon>Tepidamorphaceae</taxon>
        <taxon>Microbaculum</taxon>
    </lineage>
</organism>
<dbReference type="PIRSF" id="PIRSF036990">
    <property type="entry name" value="UCP036990_CBS_BON"/>
    <property type="match status" value="1"/>
</dbReference>
<accession>A0AAW5QZ18</accession>
<dbReference type="InterPro" id="IPR007055">
    <property type="entry name" value="BON_dom"/>
</dbReference>
<sequence>MNAGDIMTLGAATVRVDASVSDAARLMLQFRISGLPVVDAAGTIVGMITEGDLLSREELGTATHRRRWLDILVGPETLAEDYVRSRGRRVEEVMTRPAVTITERTPVTEIVDLMEDKGIKRLPVVRDGKVVGIVSRANLLRRLIRRAEERPTASVDDADIRKHIMDELGRQDWRPSATVDVVVQNGIVELRGTVTEEPVKEAVRVVAENAPGVTRVIDRLEVAPALPGWI</sequence>
<gene>
    <name evidence="5" type="ORF">MUB46_06640</name>
</gene>
<evidence type="ECO:0000313" key="5">
    <source>
        <dbReference type="EMBL" id="MCT8971525.1"/>
    </source>
</evidence>
<evidence type="ECO:0000313" key="6">
    <source>
        <dbReference type="Proteomes" id="UP001320898"/>
    </source>
</evidence>
<protein>
    <submittedName>
        <fullName evidence="5">CBS domain-containing protein</fullName>
    </submittedName>
</protein>
<dbReference type="Pfam" id="PF00571">
    <property type="entry name" value="CBS"/>
    <property type="match status" value="2"/>
</dbReference>
<dbReference type="InterPro" id="IPR017080">
    <property type="entry name" value="UCP036990_CBS_BON"/>
</dbReference>
<dbReference type="Proteomes" id="UP001320898">
    <property type="component" value="Unassembled WGS sequence"/>
</dbReference>
<dbReference type="RefSeq" id="WP_261615105.1">
    <property type="nucleotide sequence ID" value="NZ_JALIDZ010000003.1"/>
</dbReference>
<dbReference type="Gene3D" id="3.30.1340.30">
    <property type="match status" value="1"/>
</dbReference>
<dbReference type="SUPFAM" id="SSF54631">
    <property type="entry name" value="CBS-domain pair"/>
    <property type="match status" value="1"/>
</dbReference>
<dbReference type="Pfam" id="PF04972">
    <property type="entry name" value="BON"/>
    <property type="match status" value="1"/>
</dbReference>
<dbReference type="EMBL" id="JALIDZ010000003">
    <property type="protein sequence ID" value="MCT8971525.1"/>
    <property type="molecule type" value="Genomic_DNA"/>
</dbReference>
<dbReference type="PANTHER" id="PTHR43080:SF26">
    <property type="entry name" value="REGULATORY PROTEIN"/>
    <property type="match status" value="1"/>
</dbReference>
<dbReference type="Gene3D" id="3.10.580.10">
    <property type="entry name" value="CBS-domain"/>
    <property type="match status" value="1"/>
</dbReference>
<dbReference type="SMART" id="SM00116">
    <property type="entry name" value="CBS"/>
    <property type="match status" value="2"/>
</dbReference>
<comment type="caution">
    <text evidence="5">The sequence shown here is derived from an EMBL/GenBank/DDBJ whole genome shotgun (WGS) entry which is preliminary data.</text>
</comment>
<evidence type="ECO:0000256" key="1">
    <source>
        <dbReference type="ARBA" id="ARBA00023122"/>
    </source>
</evidence>
<dbReference type="PROSITE" id="PS50914">
    <property type="entry name" value="BON"/>
    <property type="match status" value="1"/>
</dbReference>
<feature type="domain" description="CBS" evidence="4">
    <location>
        <begin position="7"/>
        <end position="63"/>
    </location>
</feature>
<evidence type="ECO:0000259" key="3">
    <source>
        <dbReference type="PROSITE" id="PS50914"/>
    </source>
</evidence>
<reference evidence="5 6" key="1">
    <citation type="submission" date="2022-04" db="EMBL/GenBank/DDBJ databases">
        <authorList>
            <person name="Ye Y.-Q."/>
            <person name="Du Z.-J."/>
        </authorList>
    </citation>
    <scope>NUCLEOTIDE SEQUENCE [LARGE SCALE GENOMIC DNA]</scope>
    <source>
        <strain evidence="5 6">A6E488</strain>
    </source>
</reference>
<dbReference type="PANTHER" id="PTHR43080">
    <property type="entry name" value="CBS DOMAIN-CONTAINING PROTEIN CBSX3, MITOCHONDRIAL"/>
    <property type="match status" value="1"/>
</dbReference>
<keyword evidence="6" id="KW-1185">Reference proteome</keyword>
<dbReference type="InterPro" id="IPR000644">
    <property type="entry name" value="CBS_dom"/>
</dbReference>
<evidence type="ECO:0000259" key="4">
    <source>
        <dbReference type="PROSITE" id="PS51371"/>
    </source>
</evidence>
<name>A0AAW5QZ18_9HYPH</name>
<proteinExistence type="predicted"/>
<evidence type="ECO:0000256" key="2">
    <source>
        <dbReference type="PROSITE-ProRule" id="PRU00703"/>
    </source>
</evidence>